<dbReference type="Proteomes" id="UP001243330">
    <property type="component" value="Unassembled WGS sequence"/>
</dbReference>
<proteinExistence type="predicted"/>
<protein>
    <submittedName>
        <fullName evidence="2">Uncharacterized protein</fullName>
    </submittedName>
</protein>
<gene>
    <name evidence="2" type="ORF">CCHR01_07707</name>
</gene>
<keyword evidence="3" id="KW-1185">Reference proteome</keyword>
<organism evidence="2 3">
    <name type="scientific">Colletotrichum chrysophilum</name>
    <dbReference type="NCBI Taxonomy" id="1836956"/>
    <lineage>
        <taxon>Eukaryota</taxon>
        <taxon>Fungi</taxon>
        <taxon>Dikarya</taxon>
        <taxon>Ascomycota</taxon>
        <taxon>Pezizomycotina</taxon>
        <taxon>Sordariomycetes</taxon>
        <taxon>Hypocreomycetidae</taxon>
        <taxon>Glomerellales</taxon>
        <taxon>Glomerellaceae</taxon>
        <taxon>Colletotrichum</taxon>
        <taxon>Colletotrichum gloeosporioides species complex</taxon>
    </lineage>
</organism>
<sequence length="223" mass="24308">MPLHQEGGNEEELGSDDEPVTTTIADSPGFTLAAPKKAQTSQDLRRGTEEGGRHSSNFTTAFRTAPVPSVSPNATLLLPPPHTEPVSRPRPPCETRPSMADVYDTKARHGSCTAARRLAVDLHCRTLPRSSAPPPHPPPPRLCLIPNAVAAADGTDQTDCGVKEHTHTLVKLAIDALLVRCRTCCDERPSHDEPYRTRQRLPTCQLRRRLVSVLLRHPPANGK</sequence>
<evidence type="ECO:0000256" key="1">
    <source>
        <dbReference type="SAM" id="MobiDB-lite"/>
    </source>
</evidence>
<name>A0AAD9AMK5_9PEZI</name>
<reference evidence="2" key="1">
    <citation type="submission" date="2023-01" db="EMBL/GenBank/DDBJ databases">
        <title>Colletotrichum chrysophilum M932 genome sequence.</title>
        <authorList>
            <person name="Baroncelli R."/>
        </authorList>
    </citation>
    <scope>NUCLEOTIDE SEQUENCE</scope>
    <source>
        <strain evidence="2">M932</strain>
    </source>
</reference>
<dbReference type="EMBL" id="JAQOWY010000138">
    <property type="protein sequence ID" value="KAK1849652.1"/>
    <property type="molecule type" value="Genomic_DNA"/>
</dbReference>
<accession>A0AAD9AMK5</accession>
<evidence type="ECO:0000313" key="3">
    <source>
        <dbReference type="Proteomes" id="UP001243330"/>
    </source>
</evidence>
<dbReference type="AlphaFoldDB" id="A0AAD9AMK5"/>
<feature type="compositionally biased region" description="Basic and acidic residues" evidence="1">
    <location>
        <begin position="43"/>
        <end position="53"/>
    </location>
</feature>
<evidence type="ECO:0000313" key="2">
    <source>
        <dbReference type="EMBL" id="KAK1849652.1"/>
    </source>
</evidence>
<feature type="compositionally biased region" description="Acidic residues" evidence="1">
    <location>
        <begin position="8"/>
        <end position="19"/>
    </location>
</feature>
<feature type="region of interest" description="Disordered" evidence="1">
    <location>
        <begin position="1"/>
        <end position="98"/>
    </location>
</feature>
<comment type="caution">
    <text evidence="2">The sequence shown here is derived from an EMBL/GenBank/DDBJ whole genome shotgun (WGS) entry which is preliminary data.</text>
</comment>